<proteinExistence type="predicted"/>
<dbReference type="Proteomes" id="UP000182945">
    <property type="component" value="Chromosome"/>
</dbReference>
<feature type="transmembrane region" description="Helical" evidence="1">
    <location>
        <begin position="91"/>
        <end position="112"/>
    </location>
</feature>
<evidence type="ECO:0000256" key="1">
    <source>
        <dbReference type="SAM" id="Phobius"/>
    </source>
</evidence>
<dbReference type="InterPro" id="IPR036259">
    <property type="entry name" value="MFS_trans_sf"/>
</dbReference>
<dbReference type="RefSeq" id="WP_071648909.1">
    <property type="nucleotide sequence ID" value="NZ_CP017962.1"/>
</dbReference>
<reference evidence="2 3" key="1">
    <citation type="submission" date="2016-11" db="EMBL/GenBank/DDBJ databases">
        <title>Complete genome sequencing of Virgibacillus halodenitrificans PDB-F2.</title>
        <authorList>
            <person name="Sun Z."/>
            <person name="Zhou Y."/>
            <person name="Li H."/>
        </authorList>
    </citation>
    <scope>NUCLEOTIDE SEQUENCE [LARGE SCALE GENOMIC DNA]</scope>
    <source>
        <strain evidence="2 3">PDB-F2</strain>
    </source>
</reference>
<evidence type="ECO:0000313" key="3">
    <source>
        <dbReference type="Proteomes" id="UP000182945"/>
    </source>
</evidence>
<feature type="transmembrane region" description="Helical" evidence="1">
    <location>
        <begin position="9"/>
        <end position="28"/>
    </location>
</feature>
<gene>
    <name evidence="2" type="ORF">BME96_08935</name>
</gene>
<protein>
    <submittedName>
        <fullName evidence="2">Uncharacterized protein</fullName>
    </submittedName>
</protein>
<accession>A0AAC9IZZ2</accession>
<dbReference type="SUPFAM" id="SSF103473">
    <property type="entry name" value="MFS general substrate transporter"/>
    <property type="match status" value="1"/>
</dbReference>
<keyword evidence="1" id="KW-1133">Transmembrane helix</keyword>
<organism evidence="2 3">
    <name type="scientific">Virgibacillus halodenitrificans</name>
    <name type="common">Bacillus halodenitrificans</name>
    <dbReference type="NCBI Taxonomy" id="1482"/>
    <lineage>
        <taxon>Bacteria</taxon>
        <taxon>Bacillati</taxon>
        <taxon>Bacillota</taxon>
        <taxon>Bacilli</taxon>
        <taxon>Bacillales</taxon>
        <taxon>Bacillaceae</taxon>
        <taxon>Virgibacillus</taxon>
    </lineage>
</organism>
<dbReference type="EMBL" id="CP017962">
    <property type="protein sequence ID" value="APC48285.1"/>
    <property type="molecule type" value="Genomic_DNA"/>
</dbReference>
<sequence length="159" mass="18504">MTHQYDVHYGLRLGCIILIWFSFGGTIINSADQLSFFSAIILFLIPLAFDYYSHQPIETKNIRRKNIGIWSAVILSSICLGITFTGFNVEFLVLAIWFKSLVWILAAFYIVMAVSDWASYSSVEEVAHRDRIKKVLRDKKSNESFEERVEYYREEKVNT</sequence>
<keyword evidence="1" id="KW-0812">Transmembrane</keyword>
<dbReference type="GeneID" id="71514516"/>
<name>A0AAC9IZZ2_VIRHA</name>
<dbReference type="AlphaFoldDB" id="A0AAC9IZZ2"/>
<feature type="transmembrane region" description="Helical" evidence="1">
    <location>
        <begin position="34"/>
        <end position="54"/>
    </location>
</feature>
<feature type="transmembrane region" description="Helical" evidence="1">
    <location>
        <begin position="66"/>
        <end position="85"/>
    </location>
</feature>
<dbReference type="KEGG" id="vhl:BME96_08935"/>
<keyword evidence="1" id="KW-0472">Membrane</keyword>
<evidence type="ECO:0000313" key="2">
    <source>
        <dbReference type="EMBL" id="APC48285.1"/>
    </source>
</evidence>